<feature type="region of interest" description="Disordered" evidence="1">
    <location>
        <begin position="81"/>
        <end position="108"/>
    </location>
</feature>
<dbReference type="Proteomes" id="UP000195897">
    <property type="component" value="Unassembled WGS sequence"/>
</dbReference>
<reference evidence="3" key="1">
    <citation type="submission" date="2017-04" db="EMBL/GenBank/DDBJ databases">
        <title>Function of individual gut microbiota members based on whole genome sequencing of pure cultures obtained from chicken caecum.</title>
        <authorList>
            <person name="Medvecky M."/>
            <person name="Cejkova D."/>
            <person name="Polansky O."/>
            <person name="Karasova D."/>
            <person name="Kubasova T."/>
            <person name="Cizek A."/>
            <person name="Rychlik I."/>
        </authorList>
    </citation>
    <scope>NUCLEOTIDE SEQUENCE [LARGE SCALE GENOMIC DNA]</scope>
    <source>
        <strain evidence="3">An180</strain>
    </source>
</reference>
<sequence length="165" mass="17295">MPRLSQYKYALIVLLVGILLLYAGGGARDRPESSQSSGTEEAGFDLDSFEQELTDKLSKIAGIGRVELMLSLEQTGESVYASNIRESESGSESGSYESTLSTVSDGSYGEQPVRIKETCPTFRGAVVLCDGAGASGVRLAVTEAVGAVCGLGADKISVIQMGTDR</sequence>
<evidence type="ECO:0000313" key="2">
    <source>
        <dbReference type="EMBL" id="OUP52563.1"/>
    </source>
</evidence>
<evidence type="ECO:0000256" key="1">
    <source>
        <dbReference type="SAM" id="MobiDB-lite"/>
    </source>
</evidence>
<evidence type="ECO:0000313" key="3">
    <source>
        <dbReference type="Proteomes" id="UP000195897"/>
    </source>
</evidence>
<name>A0A1Y4L735_9FIRM</name>
<comment type="caution">
    <text evidence="2">The sequence shown here is derived from an EMBL/GenBank/DDBJ whole genome shotgun (WGS) entry which is preliminary data.</text>
</comment>
<proteinExistence type="predicted"/>
<accession>A0A1Y4L735</accession>
<evidence type="ECO:0008006" key="4">
    <source>
        <dbReference type="Google" id="ProtNLM"/>
    </source>
</evidence>
<protein>
    <recommendedName>
        <fullName evidence="4">Stage III sporulation protein AG</fullName>
    </recommendedName>
</protein>
<organism evidence="2 3">
    <name type="scientific">Butyricicoccus pullicaecorum</name>
    <dbReference type="NCBI Taxonomy" id="501571"/>
    <lineage>
        <taxon>Bacteria</taxon>
        <taxon>Bacillati</taxon>
        <taxon>Bacillota</taxon>
        <taxon>Clostridia</taxon>
        <taxon>Eubacteriales</taxon>
        <taxon>Butyricicoccaceae</taxon>
        <taxon>Butyricicoccus</taxon>
    </lineage>
</organism>
<dbReference type="EMBL" id="NFKK01000009">
    <property type="protein sequence ID" value="OUP52563.1"/>
    <property type="molecule type" value="Genomic_DNA"/>
</dbReference>
<dbReference type="AlphaFoldDB" id="A0A1Y4L735"/>
<gene>
    <name evidence="2" type="ORF">B5F17_08755</name>
</gene>